<dbReference type="Proteomes" id="UP000678228">
    <property type="component" value="Unassembled WGS sequence"/>
</dbReference>
<evidence type="ECO:0000313" key="1">
    <source>
        <dbReference type="EMBL" id="MBP3951942.1"/>
    </source>
</evidence>
<protein>
    <submittedName>
        <fullName evidence="1">Uncharacterized protein</fullName>
    </submittedName>
</protein>
<gene>
    <name evidence="1" type="ORF">J7W16_12445</name>
</gene>
<accession>A0A941APW0</accession>
<sequence length="54" mass="6491">MTRMLPRTLPIVYGFAYISLEKDDSFGFESHPFWLEQTSHWSKVAALYRRYMCI</sequence>
<name>A0A941APW0_9BACI</name>
<organism evidence="1 2">
    <name type="scientific">Halalkalibacter suaedae</name>
    <dbReference type="NCBI Taxonomy" id="2822140"/>
    <lineage>
        <taxon>Bacteria</taxon>
        <taxon>Bacillati</taxon>
        <taxon>Bacillota</taxon>
        <taxon>Bacilli</taxon>
        <taxon>Bacillales</taxon>
        <taxon>Bacillaceae</taxon>
        <taxon>Halalkalibacter</taxon>
    </lineage>
</organism>
<dbReference type="RefSeq" id="WP_210597619.1">
    <property type="nucleotide sequence ID" value="NZ_JAGKSQ010000004.1"/>
</dbReference>
<proteinExistence type="predicted"/>
<reference evidence="1" key="1">
    <citation type="submission" date="2021-03" db="EMBL/GenBank/DDBJ databases">
        <title>Bacillus suaedae sp. nov., isolated from Suaeda aralocaspica.</title>
        <authorList>
            <person name="Lei R.F.R."/>
        </authorList>
    </citation>
    <scope>NUCLEOTIDE SEQUENCE</scope>
    <source>
        <strain evidence="1">YZJH907-2</strain>
    </source>
</reference>
<dbReference type="AlphaFoldDB" id="A0A941APW0"/>
<comment type="caution">
    <text evidence="1">The sequence shown here is derived from an EMBL/GenBank/DDBJ whole genome shotgun (WGS) entry which is preliminary data.</text>
</comment>
<keyword evidence="2" id="KW-1185">Reference proteome</keyword>
<dbReference type="EMBL" id="JAGKSQ010000004">
    <property type="protein sequence ID" value="MBP3951942.1"/>
    <property type="molecule type" value="Genomic_DNA"/>
</dbReference>
<evidence type="ECO:0000313" key="2">
    <source>
        <dbReference type="Proteomes" id="UP000678228"/>
    </source>
</evidence>